<evidence type="ECO:0000313" key="2">
    <source>
        <dbReference type="Proteomes" id="UP000326367"/>
    </source>
</evidence>
<evidence type="ECO:0008006" key="3">
    <source>
        <dbReference type="Google" id="ProtNLM"/>
    </source>
</evidence>
<sequence>MTEPTFHVTVKLNAKLQPEHRHELFEDPLDALLQAAQLGELNGGGTAISDLGEVEYGDIEVALVDADGVPKLIDLLEQLGAPKGSQVQRVGEDDRAFGVTEGLGIYLDGLNLPDEVYEQCDSNHVFEQLSDNIDGLGEICSWWQGPTETALYMYGESFEKMRDAIAAFVASYPLCQNARIVQIA</sequence>
<reference evidence="1 2" key="1">
    <citation type="journal article" date="2020" name="Antonie Van Leeuwenhoek">
        <title>Stenotrophomonas cyclobalanopsidis sp. nov., isolated from the leaf spot disease of Cyclobalanopsis patelliformis.</title>
        <authorList>
            <person name="Bian D.R."/>
            <person name="Xue H."/>
            <person name="Piao C.G."/>
            <person name="Li Y."/>
        </authorList>
    </citation>
    <scope>NUCLEOTIDE SEQUENCE [LARGE SCALE GENOMIC DNA]</scope>
    <source>
        <strain evidence="1 2">TPQG1-4</strain>
    </source>
</reference>
<gene>
    <name evidence="1" type="ORF">FJU31_04745</name>
</gene>
<dbReference type="Proteomes" id="UP000326367">
    <property type="component" value="Unassembled WGS sequence"/>
</dbReference>
<organism evidence="1 2">
    <name type="scientific">Stenotrophomonas cyclobalanopsidis</name>
    <dbReference type="NCBI Taxonomy" id="2771362"/>
    <lineage>
        <taxon>Bacteria</taxon>
        <taxon>Pseudomonadati</taxon>
        <taxon>Pseudomonadota</taxon>
        <taxon>Gammaproteobacteria</taxon>
        <taxon>Lysobacterales</taxon>
        <taxon>Lysobacteraceae</taxon>
        <taxon>Stenotrophomonas</taxon>
    </lineage>
</organism>
<dbReference type="RefSeq" id="WP_150453707.1">
    <property type="nucleotide sequence ID" value="NZ_VYKI01000004.1"/>
</dbReference>
<keyword evidence="2" id="KW-1185">Reference proteome</keyword>
<comment type="caution">
    <text evidence="1">The sequence shown here is derived from an EMBL/GenBank/DDBJ whole genome shotgun (WGS) entry which is preliminary data.</text>
</comment>
<name>A0ABQ6T3D9_9GAMM</name>
<dbReference type="EMBL" id="VYKI01000004">
    <property type="protein sequence ID" value="KAA9002187.1"/>
    <property type="molecule type" value="Genomic_DNA"/>
</dbReference>
<evidence type="ECO:0000313" key="1">
    <source>
        <dbReference type="EMBL" id="KAA9002187.1"/>
    </source>
</evidence>
<accession>A0ABQ6T3D9</accession>
<protein>
    <recommendedName>
        <fullName evidence="3">YfbM family protein</fullName>
    </recommendedName>
</protein>
<proteinExistence type="predicted"/>